<reference evidence="2" key="2">
    <citation type="submission" date="2020-08" db="EMBL/GenBank/DDBJ databases">
        <authorList>
            <person name="Kikuchi T."/>
        </authorList>
    </citation>
    <scope>NUCLEOTIDE SEQUENCE</scope>
    <source>
        <strain evidence="1">Ka4C1</strain>
    </source>
</reference>
<proteinExistence type="predicted"/>
<gene>
    <name evidence="1" type="ORF">BXYJ_LOCUS6215</name>
</gene>
<name>A0A1I7RZ93_BURXY</name>
<dbReference type="WBParaSite" id="BXY_0606300.1">
    <property type="protein sequence ID" value="BXY_0606300.1"/>
    <property type="gene ID" value="BXY_0606300"/>
</dbReference>
<dbReference type="OrthoDB" id="10550087at2759"/>
<dbReference type="Proteomes" id="UP000095284">
    <property type="component" value="Unplaced"/>
</dbReference>
<dbReference type="Proteomes" id="UP000582659">
    <property type="component" value="Unassembled WGS sequence"/>
</dbReference>
<evidence type="ECO:0000313" key="4">
    <source>
        <dbReference type="Proteomes" id="UP000659654"/>
    </source>
</evidence>
<organism evidence="3 5">
    <name type="scientific">Bursaphelenchus xylophilus</name>
    <name type="common">Pinewood nematode worm</name>
    <name type="synonym">Aphelenchoides xylophilus</name>
    <dbReference type="NCBI Taxonomy" id="6326"/>
    <lineage>
        <taxon>Eukaryota</taxon>
        <taxon>Metazoa</taxon>
        <taxon>Ecdysozoa</taxon>
        <taxon>Nematoda</taxon>
        <taxon>Chromadorea</taxon>
        <taxon>Rhabditida</taxon>
        <taxon>Tylenchina</taxon>
        <taxon>Tylenchomorpha</taxon>
        <taxon>Aphelenchoidea</taxon>
        <taxon>Aphelenchoididae</taxon>
        <taxon>Bursaphelenchus</taxon>
    </lineage>
</organism>
<evidence type="ECO:0000313" key="2">
    <source>
        <dbReference type="EMBL" id="CAG9106713.1"/>
    </source>
</evidence>
<keyword evidence="4" id="KW-1185">Reference proteome</keyword>
<evidence type="ECO:0000313" key="1">
    <source>
        <dbReference type="EMBL" id="CAD5220511.1"/>
    </source>
</evidence>
<dbReference type="EMBL" id="CAJFCV020000003">
    <property type="protein sequence ID" value="CAG9106713.1"/>
    <property type="molecule type" value="Genomic_DNA"/>
</dbReference>
<dbReference type="EMBL" id="CAJFDI010000003">
    <property type="protein sequence ID" value="CAD5220511.1"/>
    <property type="molecule type" value="Genomic_DNA"/>
</dbReference>
<accession>A0A1I7RZ93</accession>
<reference evidence="5" key="1">
    <citation type="submission" date="2016-11" db="UniProtKB">
        <authorList>
            <consortium name="WormBaseParasite"/>
        </authorList>
    </citation>
    <scope>IDENTIFICATION</scope>
</reference>
<dbReference type="AlphaFoldDB" id="A0A1I7RZ93"/>
<protein>
    <submittedName>
        <fullName evidence="1">(pine wood nematode) hypothetical protein</fullName>
    </submittedName>
</protein>
<evidence type="ECO:0000313" key="3">
    <source>
        <dbReference type="Proteomes" id="UP000095284"/>
    </source>
</evidence>
<sequence length="361" mass="42257">MASKVRAPGFEELERRLSGPFPPRRNLMQIVEETNYDPKHQFKHRFVLPTPRLDFSSISVPIALNEFHIHLVLSKAFTNFQHTYLERACLNVGKMSRQSYYYRIISNLYNSEVHTRMEPTKDEYTVRNVFMTAKEKTNCGDDPKLFIPEEGKKQKMLLWLYLNQEEFMEYLSTGFIKKGSINNTEMIRKFGEGIWATECLTDLAGLWRNPTTRERLGTMYCVLVAVVMKNLYEAGGRFPTWPEDKSFPSDCDALRVQGEYRRIDNTCFVMKFGDEKWPLRMGRLRNTMTVAGTLHTVYKIKSPGQMRAMLVVELQRTGVKRIVPEFRQARESKKDNWMAEKFFNIPHFTPWPKEDGAESLV</sequence>
<evidence type="ECO:0000313" key="5">
    <source>
        <dbReference type="WBParaSite" id="BXY_0606300.1"/>
    </source>
</evidence>
<dbReference type="Proteomes" id="UP000659654">
    <property type="component" value="Unassembled WGS sequence"/>
</dbReference>